<accession>A0AAE3NCQ7</accession>
<dbReference type="EMBL" id="JAQIPB010000014">
    <property type="protein sequence ID" value="MDA7419163.1"/>
    <property type="molecule type" value="Genomic_DNA"/>
</dbReference>
<sequence length="135" mass="14113">MSTGAILTVLSNIPWGQVIDNAPKVAEGATRLWNSVGLRKKAAPAADADAVATAQPALAPTEALQARVQGLEAEVRRLSEQMQASSELIKALADQNAMLVQRAELNRRRLHQLAMASAAVAAALATGLLGLLLRG</sequence>
<dbReference type="RefSeq" id="WP_271430362.1">
    <property type="nucleotide sequence ID" value="NZ_JAQIPB010000014.1"/>
</dbReference>
<name>A0AAE3NCQ7_9BURK</name>
<evidence type="ECO:0000313" key="4">
    <source>
        <dbReference type="Proteomes" id="UP001212602"/>
    </source>
</evidence>
<organism evidence="3 4">
    <name type="scientific">Xenophilus arseniciresistens</name>
    <dbReference type="NCBI Taxonomy" id="1283306"/>
    <lineage>
        <taxon>Bacteria</taxon>
        <taxon>Pseudomonadati</taxon>
        <taxon>Pseudomonadota</taxon>
        <taxon>Betaproteobacteria</taxon>
        <taxon>Burkholderiales</taxon>
        <taxon>Comamonadaceae</taxon>
        <taxon>Xenophilus</taxon>
    </lineage>
</organism>
<feature type="coiled-coil region" evidence="1">
    <location>
        <begin position="61"/>
        <end position="95"/>
    </location>
</feature>
<evidence type="ECO:0000313" key="3">
    <source>
        <dbReference type="EMBL" id="MDA7419163.1"/>
    </source>
</evidence>
<reference evidence="3" key="1">
    <citation type="submission" date="2023-01" db="EMBL/GenBank/DDBJ databases">
        <title>Xenophilus mangrovi sp. nov., isolated from soil of Mangrove nature reserve.</title>
        <authorList>
            <person name="Xu S."/>
            <person name="Liu Z."/>
            <person name="Xu Y."/>
        </authorList>
    </citation>
    <scope>NUCLEOTIDE SEQUENCE</scope>
    <source>
        <strain evidence="3">YW8</strain>
    </source>
</reference>
<evidence type="ECO:0000256" key="2">
    <source>
        <dbReference type="SAM" id="Phobius"/>
    </source>
</evidence>
<comment type="caution">
    <text evidence="3">The sequence shown here is derived from an EMBL/GenBank/DDBJ whole genome shotgun (WGS) entry which is preliminary data.</text>
</comment>
<keyword evidence="2" id="KW-1133">Transmembrane helix</keyword>
<keyword evidence="1" id="KW-0175">Coiled coil</keyword>
<protein>
    <submittedName>
        <fullName evidence="3">Uncharacterized protein</fullName>
    </submittedName>
</protein>
<dbReference type="AlphaFoldDB" id="A0AAE3NCQ7"/>
<evidence type="ECO:0000256" key="1">
    <source>
        <dbReference type="SAM" id="Coils"/>
    </source>
</evidence>
<feature type="transmembrane region" description="Helical" evidence="2">
    <location>
        <begin position="113"/>
        <end position="133"/>
    </location>
</feature>
<gene>
    <name evidence="3" type="ORF">PGB34_22550</name>
</gene>
<keyword evidence="4" id="KW-1185">Reference proteome</keyword>
<keyword evidence="2" id="KW-0472">Membrane</keyword>
<proteinExistence type="predicted"/>
<keyword evidence="2" id="KW-0812">Transmembrane</keyword>
<dbReference type="Proteomes" id="UP001212602">
    <property type="component" value="Unassembled WGS sequence"/>
</dbReference>